<dbReference type="EMBL" id="ASPP01026415">
    <property type="protein sequence ID" value="ETO07177.1"/>
    <property type="molecule type" value="Genomic_DNA"/>
</dbReference>
<protein>
    <submittedName>
        <fullName evidence="1">Uncharacterized protein</fullName>
    </submittedName>
</protein>
<sequence length="147" mass="17339">MKKKIRIVFIHAIKSLIQILSNGCTAMDANIFKNGHYDSNVSLLIRTARLEEPRILKISITRWHWNSCPQFNRGQYFRKKEILTLYEIITYGGQVSHFHMELLFWCCYGSNLVDYFCDSQVKTIGKSKEEDDFEKEDYKAIQSLDLF</sequence>
<keyword evidence="2" id="KW-1185">Reference proteome</keyword>
<comment type="caution">
    <text evidence="1">The sequence shown here is derived from an EMBL/GenBank/DDBJ whole genome shotgun (WGS) entry which is preliminary data.</text>
</comment>
<reference evidence="1 2" key="1">
    <citation type="journal article" date="2013" name="Curr. Biol.">
        <title>The Genome of the Foraminiferan Reticulomyxa filosa.</title>
        <authorList>
            <person name="Glockner G."/>
            <person name="Hulsmann N."/>
            <person name="Schleicher M."/>
            <person name="Noegel A.A."/>
            <person name="Eichinger L."/>
            <person name="Gallinger C."/>
            <person name="Pawlowski J."/>
            <person name="Sierra R."/>
            <person name="Euteneuer U."/>
            <person name="Pillet L."/>
            <person name="Moustafa A."/>
            <person name="Platzer M."/>
            <person name="Groth M."/>
            <person name="Szafranski K."/>
            <person name="Schliwa M."/>
        </authorList>
    </citation>
    <scope>NUCLEOTIDE SEQUENCE [LARGE SCALE GENOMIC DNA]</scope>
</reference>
<organism evidence="1 2">
    <name type="scientific">Reticulomyxa filosa</name>
    <dbReference type="NCBI Taxonomy" id="46433"/>
    <lineage>
        <taxon>Eukaryota</taxon>
        <taxon>Sar</taxon>
        <taxon>Rhizaria</taxon>
        <taxon>Retaria</taxon>
        <taxon>Foraminifera</taxon>
        <taxon>Monothalamids</taxon>
        <taxon>Reticulomyxidae</taxon>
        <taxon>Reticulomyxa</taxon>
    </lineage>
</organism>
<name>X6M177_RETFI</name>
<dbReference type="AlphaFoldDB" id="X6M177"/>
<accession>X6M177</accession>
<evidence type="ECO:0000313" key="1">
    <source>
        <dbReference type="EMBL" id="ETO07177.1"/>
    </source>
</evidence>
<evidence type="ECO:0000313" key="2">
    <source>
        <dbReference type="Proteomes" id="UP000023152"/>
    </source>
</evidence>
<dbReference type="Proteomes" id="UP000023152">
    <property type="component" value="Unassembled WGS sequence"/>
</dbReference>
<gene>
    <name evidence="1" type="ORF">RFI_30215</name>
</gene>
<proteinExistence type="predicted"/>